<keyword evidence="5" id="KW-0479">Metal-binding</keyword>
<proteinExistence type="predicted"/>
<reference evidence="9" key="2">
    <citation type="submission" date="2021-04" db="EMBL/GenBank/DDBJ databases">
        <authorList>
            <person name="Gilroy R."/>
        </authorList>
    </citation>
    <scope>NUCLEOTIDE SEQUENCE</scope>
    <source>
        <strain evidence="9">CHK33-7979</strain>
    </source>
</reference>
<dbReference type="PROSITE" id="PS51379">
    <property type="entry name" value="4FE4S_FER_2"/>
    <property type="match status" value="2"/>
</dbReference>
<keyword evidence="7" id="KW-0411">Iron-sulfur</keyword>
<gene>
    <name evidence="9" type="ORF">H9826_08430</name>
</gene>
<dbReference type="Proteomes" id="UP000886824">
    <property type="component" value="Unassembled WGS sequence"/>
</dbReference>
<evidence type="ECO:0000313" key="9">
    <source>
        <dbReference type="EMBL" id="HIY73980.1"/>
    </source>
</evidence>
<feature type="domain" description="4Fe-4S ferredoxin-type" evidence="8">
    <location>
        <begin position="208"/>
        <end position="231"/>
    </location>
</feature>
<dbReference type="Gene3D" id="3.40.50.360">
    <property type="match status" value="1"/>
</dbReference>
<keyword evidence="4" id="KW-0004">4Fe-4S</keyword>
<dbReference type="GO" id="GO:0051539">
    <property type="term" value="F:4 iron, 4 sulfur cluster binding"/>
    <property type="evidence" value="ECO:0007669"/>
    <property type="project" value="UniProtKB-KW"/>
</dbReference>
<comment type="caution">
    <text evidence="9">The sequence shown here is derived from an EMBL/GenBank/DDBJ whole genome shotgun (WGS) entry which is preliminary data.</text>
</comment>
<sequence>MISIFFSPRGTTKKTARTILEAAGPVGERDLLSHPLIEELAVPVEEPVLVAMPVYAGRIPKSCREQLGACLKGAGGPAIAVAVYGNRDYDDTLTELQDLLEDKGFHVVAAGAFIGRHSIFSNVAASRPDEADLTAMRDFGARCQGVLSAYAPEGAHPPIAIKGSHKLPPYKQVSFHPSCGDRCVKCGACAAACPAGAIPKETPWVTRDDRCNSCGACIHLCPTQTRQYRGEAYEAAAKGFEAKCAKRREPEVFF</sequence>
<reference evidence="9" key="1">
    <citation type="journal article" date="2021" name="PeerJ">
        <title>Extensive microbial diversity within the chicken gut microbiome revealed by metagenomics and culture.</title>
        <authorList>
            <person name="Gilroy R."/>
            <person name="Ravi A."/>
            <person name="Getino M."/>
            <person name="Pursley I."/>
            <person name="Horton D.L."/>
            <person name="Alikhan N.F."/>
            <person name="Baker D."/>
            <person name="Gharbi K."/>
            <person name="Hall N."/>
            <person name="Watson M."/>
            <person name="Adriaenssens E.M."/>
            <person name="Foster-Nyarko E."/>
            <person name="Jarju S."/>
            <person name="Secka A."/>
            <person name="Antonio M."/>
            <person name="Oren A."/>
            <person name="Chaudhuri R.R."/>
            <person name="La Ragione R."/>
            <person name="Hildebrand F."/>
            <person name="Pallen M.J."/>
        </authorList>
    </citation>
    <scope>NUCLEOTIDE SEQUENCE</scope>
    <source>
        <strain evidence="9">CHK33-7979</strain>
    </source>
</reference>
<feature type="domain" description="4Fe-4S ferredoxin-type" evidence="8">
    <location>
        <begin position="171"/>
        <end position="203"/>
    </location>
</feature>
<protein>
    <recommendedName>
        <fullName evidence="3">Ferredoxin</fullName>
    </recommendedName>
</protein>
<comment type="cofactor">
    <cofactor evidence="1">
        <name>[4Fe-4S] cluster</name>
        <dbReference type="ChEBI" id="CHEBI:49883"/>
    </cofactor>
</comment>
<organism evidence="9 10">
    <name type="scientific">Candidatus Intestinimonas merdavium</name>
    <dbReference type="NCBI Taxonomy" id="2838622"/>
    <lineage>
        <taxon>Bacteria</taxon>
        <taxon>Bacillati</taxon>
        <taxon>Bacillota</taxon>
        <taxon>Clostridia</taxon>
        <taxon>Eubacteriales</taxon>
        <taxon>Intestinimonas</taxon>
    </lineage>
</organism>
<dbReference type="SUPFAM" id="SSF52218">
    <property type="entry name" value="Flavoproteins"/>
    <property type="match status" value="1"/>
</dbReference>
<dbReference type="InterPro" id="IPR017896">
    <property type="entry name" value="4Fe4S_Fe-S-bd"/>
</dbReference>
<dbReference type="GO" id="GO:0046872">
    <property type="term" value="F:metal ion binding"/>
    <property type="evidence" value="ECO:0007669"/>
    <property type="project" value="UniProtKB-KW"/>
</dbReference>
<evidence type="ECO:0000256" key="2">
    <source>
        <dbReference type="ARBA" id="ARBA00003532"/>
    </source>
</evidence>
<accession>A0A9D2CF79</accession>
<keyword evidence="6" id="KW-0408">Iron</keyword>
<evidence type="ECO:0000256" key="4">
    <source>
        <dbReference type="ARBA" id="ARBA00022485"/>
    </source>
</evidence>
<name>A0A9D2CF79_9FIRM</name>
<evidence type="ECO:0000256" key="6">
    <source>
        <dbReference type="ARBA" id="ARBA00023004"/>
    </source>
</evidence>
<dbReference type="InterPro" id="IPR029039">
    <property type="entry name" value="Flavoprotein-like_sf"/>
</dbReference>
<dbReference type="PROSITE" id="PS00198">
    <property type="entry name" value="4FE4S_FER_1"/>
    <property type="match status" value="2"/>
</dbReference>
<evidence type="ECO:0000256" key="5">
    <source>
        <dbReference type="ARBA" id="ARBA00022723"/>
    </source>
</evidence>
<evidence type="ECO:0000256" key="7">
    <source>
        <dbReference type="ARBA" id="ARBA00023014"/>
    </source>
</evidence>
<evidence type="ECO:0000256" key="3">
    <source>
        <dbReference type="ARBA" id="ARBA00013529"/>
    </source>
</evidence>
<evidence type="ECO:0000259" key="8">
    <source>
        <dbReference type="PROSITE" id="PS51379"/>
    </source>
</evidence>
<dbReference type="PANTHER" id="PTHR24960">
    <property type="entry name" value="PHOTOSYSTEM I IRON-SULFUR CENTER-RELATED"/>
    <property type="match status" value="1"/>
</dbReference>
<dbReference type="PANTHER" id="PTHR24960:SF79">
    <property type="entry name" value="PHOTOSYSTEM I IRON-SULFUR CENTER"/>
    <property type="match status" value="1"/>
</dbReference>
<dbReference type="Gene3D" id="3.30.70.20">
    <property type="match status" value="1"/>
</dbReference>
<comment type="function">
    <text evidence="2">Ferredoxins are iron-sulfur proteins that transfer electrons in a wide variety of metabolic reactions.</text>
</comment>
<dbReference type="InterPro" id="IPR017900">
    <property type="entry name" value="4Fe4S_Fe_S_CS"/>
</dbReference>
<evidence type="ECO:0000256" key="1">
    <source>
        <dbReference type="ARBA" id="ARBA00001966"/>
    </source>
</evidence>
<evidence type="ECO:0000313" key="10">
    <source>
        <dbReference type="Proteomes" id="UP000886824"/>
    </source>
</evidence>
<dbReference type="SUPFAM" id="SSF54862">
    <property type="entry name" value="4Fe-4S ferredoxins"/>
    <property type="match status" value="1"/>
</dbReference>
<dbReference type="Pfam" id="PF12838">
    <property type="entry name" value="Fer4_7"/>
    <property type="match status" value="1"/>
</dbReference>
<dbReference type="InterPro" id="IPR050157">
    <property type="entry name" value="PSI_iron-sulfur_center"/>
</dbReference>
<dbReference type="AlphaFoldDB" id="A0A9D2CF79"/>
<dbReference type="EMBL" id="DXCX01000087">
    <property type="protein sequence ID" value="HIY73980.1"/>
    <property type="molecule type" value="Genomic_DNA"/>
</dbReference>